<evidence type="ECO:0000313" key="3">
    <source>
        <dbReference type="Proteomes" id="UP000597762"/>
    </source>
</evidence>
<name>A0A812B4U5_ACAPH</name>
<accession>A0A812B4U5</accession>
<gene>
    <name evidence="2" type="ORF">SPHA_10545</name>
</gene>
<evidence type="ECO:0000256" key="1">
    <source>
        <dbReference type="SAM" id="MobiDB-lite"/>
    </source>
</evidence>
<proteinExistence type="predicted"/>
<feature type="region of interest" description="Disordered" evidence="1">
    <location>
        <begin position="1"/>
        <end position="25"/>
    </location>
</feature>
<reference evidence="2" key="1">
    <citation type="submission" date="2021-01" db="EMBL/GenBank/DDBJ databases">
        <authorList>
            <person name="Li R."/>
            <person name="Bekaert M."/>
        </authorList>
    </citation>
    <scope>NUCLEOTIDE SEQUENCE</scope>
    <source>
        <strain evidence="2">Farmed</strain>
    </source>
</reference>
<evidence type="ECO:0000313" key="2">
    <source>
        <dbReference type="EMBL" id="CAE1169299.1"/>
    </source>
</evidence>
<keyword evidence="3" id="KW-1185">Reference proteome</keyword>
<protein>
    <submittedName>
        <fullName evidence="2">Uncharacterized protein</fullName>
    </submittedName>
</protein>
<sequence length="270" mass="29847">MWDEGLTSAPSVRYEGKKGPRVPGADYNVTITGRSAQRPHATSQSQEERANCLARKAAYRASLRSRLKNAQRSRMKTQAAAIASASRTSETHHQRLLRNVRNAAATAKSKAIETLGRRRARQSRDAAATVCSRAAETPLRWCVRNARNTTITASRGKLKHLTAGALVNTGTLLQQLSSGSPRQSCNSQCPQRCQKLQGPKDKGKQTFKGCYKHGRCALISNSPSSPHTPRRRHSAPCGRSWYYLSHHLFWSFLAFNYDPGINVGSMTRVC</sequence>
<dbReference type="AlphaFoldDB" id="A0A812B4U5"/>
<dbReference type="Proteomes" id="UP000597762">
    <property type="component" value="Unassembled WGS sequence"/>
</dbReference>
<dbReference type="EMBL" id="CAHIKZ030000340">
    <property type="protein sequence ID" value="CAE1169299.1"/>
    <property type="molecule type" value="Genomic_DNA"/>
</dbReference>
<organism evidence="2 3">
    <name type="scientific">Acanthosepion pharaonis</name>
    <name type="common">Pharaoh cuttlefish</name>
    <name type="synonym">Sepia pharaonis</name>
    <dbReference type="NCBI Taxonomy" id="158019"/>
    <lineage>
        <taxon>Eukaryota</taxon>
        <taxon>Metazoa</taxon>
        <taxon>Spiralia</taxon>
        <taxon>Lophotrochozoa</taxon>
        <taxon>Mollusca</taxon>
        <taxon>Cephalopoda</taxon>
        <taxon>Coleoidea</taxon>
        <taxon>Decapodiformes</taxon>
        <taxon>Sepiida</taxon>
        <taxon>Sepiina</taxon>
        <taxon>Sepiidae</taxon>
        <taxon>Acanthosepion</taxon>
    </lineage>
</organism>
<comment type="caution">
    <text evidence="2">The sequence shown here is derived from an EMBL/GenBank/DDBJ whole genome shotgun (WGS) entry which is preliminary data.</text>
</comment>